<dbReference type="SUPFAM" id="SSF48173">
    <property type="entry name" value="Cryptochrome/photolyase FAD-binding domain"/>
    <property type="match status" value="1"/>
</dbReference>
<evidence type="ECO:0000259" key="8">
    <source>
        <dbReference type="PROSITE" id="PS51645"/>
    </source>
</evidence>
<dbReference type="InterPro" id="IPR006050">
    <property type="entry name" value="DNA_photolyase_N"/>
</dbReference>
<protein>
    <recommendedName>
        <fullName evidence="2 7">Cryptochrome DASH</fullName>
    </recommendedName>
</protein>
<comment type="caution">
    <text evidence="9">The sequence shown here is derived from an EMBL/GenBank/DDBJ whole genome shotgun (WGS) entry which is preliminary data.</text>
</comment>
<gene>
    <name evidence="9" type="ORF">BCY91_03525</name>
</gene>
<feature type="binding site" evidence="6">
    <location>
        <begin position="247"/>
        <end position="251"/>
    </location>
    <ligand>
        <name>FAD</name>
        <dbReference type="ChEBI" id="CHEBI:57692"/>
    </ligand>
</feature>
<dbReference type="SUPFAM" id="SSF52425">
    <property type="entry name" value="Cryptochrome/photolyase, N-terminal domain"/>
    <property type="match status" value="1"/>
</dbReference>
<organism evidence="9 10">
    <name type="scientific">Pelobium manganitolerans</name>
    <dbReference type="NCBI Taxonomy" id="1842495"/>
    <lineage>
        <taxon>Bacteria</taxon>
        <taxon>Pseudomonadati</taxon>
        <taxon>Bacteroidota</taxon>
        <taxon>Sphingobacteriia</taxon>
        <taxon>Sphingobacteriales</taxon>
        <taxon>Sphingobacteriaceae</taxon>
        <taxon>Pelobium</taxon>
    </lineage>
</organism>
<dbReference type="NCBIfam" id="TIGR02765">
    <property type="entry name" value="crypto_DASH"/>
    <property type="match status" value="1"/>
</dbReference>
<feature type="domain" description="Photolyase/cryptochrome alpha/beta" evidence="8">
    <location>
        <begin position="4"/>
        <end position="138"/>
    </location>
</feature>
<keyword evidence="3 6" id="KW-0285">Flavoprotein</keyword>
<evidence type="ECO:0000256" key="5">
    <source>
        <dbReference type="ARBA" id="ARBA00022991"/>
    </source>
</evidence>
<keyword evidence="10" id="KW-1185">Reference proteome</keyword>
<sequence length="435" mass="50698">MSGKTILVWFRNDLRIHDNEMLLEATKKATTIVPVYCVDPRHFTEAPYGTQKTGNFRAKFILESLEDLKVSLQKLGGDLLILKGIPEEILPELCKKYEVNEVYHHREVAAEETEVSSNVEDALWKMQINLKHFIGHTMHHKEDLPFPIKDIPDVFTKFRKKVEREAEIRPSFETPTQINIPANFEKSEVPTLQDLGLTEPEVDKRSVLQFKGGETEGLKRLNYYLWESEALKTYKKTRNGLLGADYSSKLSPWLAAGCLSPREIYWEVKRYEKERGANDSTYWLIFELLWRDYFRFMFKKHGTRYFMEDGIKGKENELAPNQKELFEQWKNGVTGVPFVDANMQELKHTGFMSNRGRQNVASYLVNDLKVNWTWGAAYFEEMLIDYSPASNWGNWAYIAGVGNDPRDERYFNIEKQAAEYDPHGAYVKLWSENNS</sequence>
<dbReference type="GO" id="GO:0000719">
    <property type="term" value="P:photoreactive repair"/>
    <property type="evidence" value="ECO:0007669"/>
    <property type="project" value="TreeGrafter"/>
</dbReference>
<evidence type="ECO:0000256" key="7">
    <source>
        <dbReference type="RuleBase" id="RU367151"/>
    </source>
</evidence>
<dbReference type="GO" id="GO:0071949">
    <property type="term" value="F:FAD binding"/>
    <property type="evidence" value="ECO:0007669"/>
    <property type="project" value="TreeGrafter"/>
</dbReference>
<accession>A0A419S792</accession>
<dbReference type="InterPro" id="IPR005101">
    <property type="entry name" value="Cryptochr/Photolyase_FAD-bd"/>
</dbReference>
<dbReference type="OrthoDB" id="9772484at2"/>
<dbReference type="PRINTS" id="PR00147">
    <property type="entry name" value="DNAPHOTLYASE"/>
</dbReference>
<dbReference type="PROSITE" id="PS51645">
    <property type="entry name" value="PHR_CRY_ALPHA_BETA"/>
    <property type="match status" value="1"/>
</dbReference>
<dbReference type="InterPro" id="IPR014729">
    <property type="entry name" value="Rossmann-like_a/b/a_fold"/>
</dbReference>
<evidence type="ECO:0000256" key="2">
    <source>
        <dbReference type="ARBA" id="ARBA00017881"/>
    </source>
</evidence>
<keyword evidence="5 7" id="KW-0157">Chromophore</keyword>
<dbReference type="GO" id="GO:0003677">
    <property type="term" value="F:DNA binding"/>
    <property type="evidence" value="ECO:0007669"/>
    <property type="project" value="TreeGrafter"/>
</dbReference>
<dbReference type="InterPro" id="IPR002081">
    <property type="entry name" value="Cryptochrome/DNA_photolyase_1"/>
</dbReference>
<dbReference type="InterPro" id="IPR036155">
    <property type="entry name" value="Crypto/Photolyase_N_sf"/>
</dbReference>
<feature type="binding site" evidence="6">
    <location>
        <position position="234"/>
    </location>
    <ligand>
        <name>FAD</name>
        <dbReference type="ChEBI" id="CHEBI:57692"/>
    </ligand>
</feature>
<comment type="function">
    <text evidence="7">May have a photoreceptor function.</text>
</comment>
<dbReference type="InterPro" id="IPR036134">
    <property type="entry name" value="Crypto/Photolyase_FAD-like_sf"/>
</dbReference>
<comment type="cofactor">
    <cofactor evidence="7">
        <name>(6R)-5,10-methylene-5,6,7,8-tetrahydrofolate</name>
        <dbReference type="ChEBI" id="CHEBI:15636"/>
    </cofactor>
    <text evidence="7">Binds 1 5,10-methenyltetrahydrofolate (MTHF) per subunit.</text>
</comment>
<reference evidence="9 10" key="1">
    <citation type="submission" date="2016-07" db="EMBL/GenBank/DDBJ databases">
        <title>Genome of Pelobium manganitolerans.</title>
        <authorList>
            <person name="Wu S."/>
            <person name="Wang G."/>
        </authorList>
    </citation>
    <scope>NUCLEOTIDE SEQUENCE [LARGE SCALE GENOMIC DNA]</scope>
    <source>
        <strain evidence="9 10">YS-25</strain>
    </source>
</reference>
<comment type="similarity">
    <text evidence="1 7">Belongs to the DNA photolyase class-1 family.</text>
</comment>
<dbReference type="EMBL" id="MBTA01000012">
    <property type="protein sequence ID" value="RKD17222.1"/>
    <property type="molecule type" value="Genomic_DNA"/>
</dbReference>
<dbReference type="GO" id="GO:0003904">
    <property type="term" value="F:deoxyribodipyrimidine photo-lyase activity"/>
    <property type="evidence" value="ECO:0007669"/>
    <property type="project" value="TreeGrafter"/>
</dbReference>
<comment type="cofactor">
    <cofactor evidence="6 7">
        <name>FAD</name>
        <dbReference type="ChEBI" id="CHEBI:57692"/>
    </cofactor>
    <text evidence="6 7">Binds 1 FAD per subunit.</text>
</comment>
<evidence type="ECO:0000256" key="6">
    <source>
        <dbReference type="PIRSR" id="PIRSR602081-1"/>
    </source>
</evidence>
<name>A0A419S792_9SPHI</name>
<evidence type="ECO:0000256" key="1">
    <source>
        <dbReference type="ARBA" id="ARBA00005862"/>
    </source>
</evidence>
<evidence type="ECO:0000256" key="4">
    <source>
        <dbReference type="ARBA" id="ARBA00022827"/>
    </source>
</evidence>
<dbReference type="InterPro" id="IPR014133">
    <property type="entry name" value="Cry_DASH"/>
</dbReference>
<dbReference type="Pfam" id="PF00875">
    <property type="entry name" value="DNA_photolyase"/>
    <property type="match status" value="1"/>
</dbReference>
<dbReference type="Proteomes" id="UP000283433">
    <property type="component" value="Unassembled WGS sequence"/>
</dbReference>
<keyword evidence="9" id="KW-0456">Lyase</keyword>
<dbReference type="Pfam" id="PF03441">
    <property type="entry name" value="FAD_binding_7"/>
    <property type="match status" value="1"/>
</dbReference>
<dbReference type="PANTHER" id="PTHR11455:SF22">
    <property type="entry name" value="CRYPTOCHROME DASH"/>
    <property type="match status" value="1"/>
</dbReference>
<proteinExistence type="inferred from homology"/>
<dbReference type="AlphaFoldDB" id="A0A419S792"/>
<evidence type="ECO:0000256" key="3">
    <source>
        <dbReference type="ARBA" id="ARBA00022630"/>
    </source>
</evidence>
<keyword evidence="4 6" id="KW-0274">FAD</keyword>
<evidence type="ECO:0000313" key="9">
    <source>
        <dbReference type="EMBL" id="RKD17222.1"/>
    </source>
</evidence>
<evidence type="ECO:0000313" key="10">
    <source>
        <dbReference type="Proteomes" id="UP000283433"/>
    </source>
</evidence>
<dbReference type="PANTHER" id="PTHR11455">
    <property type="entry name" value="CRYPTOCHROME"/>
    <property type="match status" value="1"/>
</dbReference>
<dbReference type="Gene3D" id="1.10.579.10">
    <property type="entry name" value="DNA Cyclobutane Dipyrimidine Photolyase, subunit A, domain 3"/>
    <property type="match status" value="1"/>
</dbReference>
<dbReference type="RefSeq" id="WP_120181415.1">
    <property type="nucleotide sequence ID" value="NZ_MBTA01000012.1"/>
</dbReference>
<dbReference type="Gene3D" id="3.40.50.620">
    <property type="entry name" value="HUPs"/>
    <property type="match status" value="1"/>
</dbReference>
<dbReference type="Gene3D" id="1.25.40.80">
    <property type="match status" value="1"/>
</dbReference>